<reference evidence="2" key="1">
    <citation type="journal article" date="2023" name="Nat. Plants">
        <title>Single-cell RNA sequencing provides a high-resolution roadmap for understanding the multicellular compartmentation of specialized metabolism.</title>
        <authorList>
            <person name="Sun S."/>
            <person name="Shen X."/>
            <person name="Li Y."/>
            <person name="Li Y."/>
            <person name="Wang S."/>
            <person name="Li R."/>
            <person name="Zhang H."/>
            <person name="Shen G."/>
            <person name="Guo B."/>
            <person name="Wei J."/>
            <person name="Xu J."/>
            <person name="St-Pierre B."/>
            <person name="Chen S."/>
            <person name="Sun C."/>
        </authorList>
    </citation>
    <scope>NUCLEOTIDE SEQUENCE [LARGE SCALE GENOMIC DNA]</scope>
</reference>
<comment type="caution">
    <text evidence="1">The sequence shown here is derived from an EMBL/GenBank/DDBJ whole genome shotgun (WGS) entry which is preliminary data.</text>
</comment>
<name>A0ACC0AXN4_CATRO</name>
<evidence type="ECO:0000313" key="1">
    <source>
        <dbReference type="EMBL" id="KAI5665743.1"/>
    </source>
</evidence>
<accession>A0ACC0AXN4</accession>
<sequence>MLFRFGAVPLRPVKKGTLLLLIIPLLALFTETPLVTPETGVATEFGSFGAMVGTGTSSWSRILTEIADLAARERMRKEKTKLGAAPVTAFGVVADGVVSPHTDPVRNWPVLPLLLRQLLLDHEGLVGRL</sequence>
<dbReference type="EMBL" id="CM044704">
    <property type="protein sequence ID" value="KAI5665743.1"/>
    <property type="molecule type" value="Genomic_DNA"/>
</dbReference>
<organism evidence="1 2">
    <name type="scientific">Catharanthus roseus</name>
    <name type="common">Madagascar periwinkle</name>
    <name type="synonym">Vinca rosea</name>
    <dbReference type="NCBI Taxonomy" id="4058"/>
    <lineage>
        <taxon>Eukaryota</taxon>
        <taxon>Viridiplantae</taxon>
        <taxon>Streptophyta</taxon>
        <taxon>Embryophyta</taxon>
        <taxon>Tracheophyta</taxon>
        <taxon>Spermatophyta</taxon>
        <taxon>Magnoliopsida</taxon>
        <taxon>eudicotyledons</taxon>
        <taxon>Gunneridae</taxon>
        <taxon>Pentapetalae</taxon>
        <taxon>asterids</taxon>
        <taxon>lamiids</taxon>
        <taxon>Gentianales</taxon>
        <taxon>Apocynaceae</taxon>
        <taxon>Rauvolfioideae</taxon>
        <taxon>Vinceae</taxon>
        <taxon>Catharanthinae</taxon>
        <taxon>Catharanthus</taxon>
    </lineage>
</organism>
<evidence type="ECO:0000313" key="2">
    <source>
        <dbReference type="Proteomes" id="UP001060085"/>
    </source>
</evidence>
<protein>
    <submittedName>
        <fullName evidence="1">Uncharacterized protein</fullName>
    </submittedName>
</protein>
<gene>
    <name evidence="1" type="ORF">M9H77_15596</name>
</gene>
<keyword evidence="2" id="KW-1185">Reference proteome</keyword>
<dbReference type="Proteomes" id="UP001060085">
    <property type="component" value="Linkage Group LG04"/>
</dbReference>
<proteinExistence type="predicted"/>